<organism evidence="4 5">
    <name type="scientific">Polymorphospora lycopeni</name>
    <dbReference type="NCBI Taxonomy" id="3140240"/>
    <lineage>
        <taxon>Bacteria</taxon>
        <taxon>Bacillati</taxon>
        <taxon>Actinomycetota</taxon>
        <taxon>Actinomycetes</taxon>
        <taxon>Micromonosporales</taxon>
        <taxon>Micromonosporaceae</taxon>
        <taxon>Polymorphospora</taxon>
    </lineage>
</organism>
<dbReference type="PRINTS" id="PR00080">
    <property type="entry name" value="SDRFAMILY"/>
</dbReference>
<dbReference type="InterPro" id="IPR020904">
    <property type="entry name" value="Sc_DH/Rdtase_CS"/>
</dbReference>
<comment type="similarity">
    <text evidence="1">Belongs to the short-chain dehydrogenases/reductases (SDR) family.</text>
</comment>
<proteinExistence type="inferred from homology"/>
<dbReference type="PROSITE" id="PS00061">
    <property type="entry name" value="ADH_SHORT"/>
    <property type="match status" value="1"/>
</dbReference>
<keyword evidence="2" id="KW-0560">Oxidoreductase</keyword>
<evidence type="ECO:0000256" key="2">
    <source>
        <dbReference type="ARBA" id="ARBA00023002"/>
    </source>
</evidence>
<name>A0ABV5CV81_9ACTN</name>
<evidence type="ECO:0000313" key="5">
    <source>
        <dbReference type="Proteomes" id="UP001582793"/>
    </source>
</evidence>
<feature type="region of interest" description="Disordered" evidence="3">
    <location>
        <begin position="1"/>
        <end position="39"/>
    </location>
</feature>
<sequence length="282" mass="30135">MSGQQQFEDRQQPPGTLAAMRHKPDHGEDSYQGSGRLRDKRAIVTGGDSGIGRAVAIAFAREGADVLISYLDEHDDAESTAKLVERAGRRAVPVPGDLADPAHCRNVIARAVEELGGIDVLVNNAAYQMTHETIEEITDHEWQHTFDVNITSMFRLVHAALPHLGPGASIINTSSINSDMPRPTLLPYATTKGAIANFTAGLAQMLGERGIRVNSVAPGPIWTPLIPSTMPPEQVEQFGRNGPLGRPGQPKEVAPAYVLLASDEASYISGAMIPVTGGKPIL</sequence>
<dbReference type="PANTHER" id="PTHR48107:SF16">
    <property type="entry name" value="NADPH-DEPENDENT ALDEHYDE REDUCTASE 1, CHLOROPLASTIC"/>
    <property type="match status" value="1"/>
</dbReference>
<dbReference type="InterPro" id="IPR036291">
    <property type="entry name" value="NAD(P)-bd_dom_sf"/>
</dbReference>
<dbReference type="Proteomes" id="UP001582793">
    <property type="component" value="Unassembled WGS sequence"/>
</dbReference>
<dbReference type="PRINTS" id="PR00081">
    <property type="entry name" value="GDHRDH"/>
</dbReference>
<reference evidence="4 5" key="1">
    <citation type="submission" date="2024-04" db="EMBL/GenBank/DDBJ databases">
        <title>Polymorphospora sp. isolated from Baiyangdian Lake in Xiong'an New Area.</title>
        <authorList>
            <person name="Zhang X."/>
            <person name="Liu J."/>
        </authorList>
    </citation>
    <scope>NUCLEOTIDE SEQUENCE [LARGE SCALE GENOMIC DNA]</scope>
    <source>
        <strain evidence="4 5">2-325</strain>
    </source>
</reference>
<accession>A0ABV5CV81</accession>
<evidence type="ECO:0000256" key="1">
    <source>
        <dbReference type="ARBA" id="ARBA00006484"/>
    </source>
</evidence>
<dbReference type="RefSeq" id="WP_364212639.1">
    <property type="nucleotide sequence ID" value="NZ_JBCGDC010000067.1"/>
</dbReference>
<dbReference type="PANTHER" id="PTHR48107">
    <property type="entry name" value="NADPH-DEPENDENT ALDEHYDE REDUCTASE-LIKE PROTEIN, CHLOROPLASTIC-RELATED"/>
    <property type="match status" value="1"/>
</dbReference>
<dbReference type="Gene3D" id="3.40.50.720">
    <property type="entry name" value="NAD(P)-binding Rossmann-like Domain"/>
    <property type="match status" value="1"/>
</dbReference>
<evidence type="ECO:0000313" key="4">
    <source>
        <dbReference type="EMBL" id="MFB6395726.1"/>
    </source>
</evidence>
<evidence type="ECO:0000256" key="3">
    <source>
        <dbReference type="SAM" id="MobiDB-lite"/>
    </source>
</evidence>
<keyword evidence="5" id="KW-1185">Reference proteome</keyword>
<dbReference type="Pfam" id="PF13561">
    <property type="entry name" value="adh_short_C2"/>
    <property type="match status" value="1"/>
</dbReference>
<dbReference type="EMBL" id="JBCGDC010000067">
    <property type="protein sequence ID" value="MFB6395726.1"/>
    <property type="molecule type" value="Genomic_DNA"/>
</dbReference>
<dbReference type="SUPFAM" id="SSF51735">
    <property type="entry name" value="NAD(P)-binding Rossmann-fold domains"/>
    <property type="match status" value="1"/>
</dbReference>
<comment type="caution">
    <text evidence="4">The sequence shown here is derived from an EMBL/GenBank/DDBJ whole genome shotgun (WGS) entry which is preliminary data.</text>
</comment>
<gene>
    <name evidence="4" type="ORF">AAFH96_21810</name>
</gene>
<protein>
    <submittedName>
        <fullName evidence="4">SDR family oxidoreductase</fullName>
    </submittedName>
</protein>
<dbReference type="InterPro" id="IPR002347">
    <property type="entry name" value="SDR_fam"/>
</dbReference>